<protein>
    <recommendedName>
        <fullName evidence="4">Sulfatase N-terminal domain-containing protein</fullName>
    </recommendedName>
</protein>
<evidence type="ECO:0000256" key="1">
    <source>
        <dbReference type="ARBA" id="ARBA00008779"/>
    </source>
</evidence>
<dbReference type="InterPro" id="IPR050738">
    <property type="entry name" value="Sulfatase"/>
</dbReference>
<feature type="domain" description="Sulfatase N-terminal" evidence="4">
    <location>
        <begin position="29"/>
        <end position="391"/>
    </location>
</feature>
<dbReference type="Gene3D" id="3.30.1120.10">
    <property type="match status" value="1"/>
</dbReference>
<feature type="region of interest" description="Disordered" evidence="3">
    <location>
        <begin position="495"/>
        <end position="548"/>
    </location>
</feature>
<reference evidence="5 6" key="1">
    <citation type="submission" date="2024-02" db="EMBL/GenBank/DDBJ databases">
        <title>Rhodopirellula caenicola NBRC 110016.</title>
        <authorList>
            <person name="Ichikawa N."/>
            <person name="Katano-Makiyama Y."/>
            <person name="Hidaka K."/>
        </authorList>
    </citation>
    <scope>NUCLEOTIDE SEQUENCE [LARGE SCALE GENOMIC DNA]</scope>
    <source>
        <strain evidence="5 6">NBRC 110016</strain>
    </source>
</reference>
<comment type="caution">
    <text evidence="5">The sequence shown here is derived from an EMBL/GenBank/DDBJ whole genome shotgun (WGS) entry which is preliminary data.</text>
</comment>
<keyword evidence="2" id="KW-0378">Hydrolase</keyword>
<name>A0ABP9VRY3_9BACT</name>
<keyword evidence="6" id="KW-1185">Reference proteome</keyword>
<evidence type="ECO:0000256" key="3">
    <source>
        <dbReference type="SAM" id="MobiDB-lite"/>
    </source>
</evidence>
<gene>
    <name evidence="5" type="ORF">Rcae01_03386</name>
</gene>
<accession>A0ABP9VRY3</accession>
<evidence type="ECO:0000313" key="6">
    <source>
        <dbReference type="Proteomes" id="UP001416858"/>
    </source>
</evidence>
<organism evidence="5 6">
    <name type="scientific">Novipirellula caenicola</name>
    <dbReference type="NCBI Taxonomy" id="1536901"/>
    <lineage>
        <taxon>Bacteria</taxon>
        <taxon>Pseudomonadati</taxon>
        <taxon>Planctomycetota</taxon>
        <taxon>Planctomycetia</taxon>
        <taxon>Pirellulales</taxon>
        <taxon>Pirellulaceae</taxon>
        <taxon>Novipirellula</taxon>
    </lineage>
</organism>
<proteinExistence type="inferred from homology"/>
<dbReference type="PANTHER" id="PTHR42693:SF53">
    <property type="entry name" value="ENDO-4-O-SULFATASE"/>
    <property type="match status" value="1"/>
</dbReference>
<dbReference type="Pfam" id="PF00884">
    <property type="entry name" value="Sulfatase"/>
    <property type="match status" value="1"/>
</dbReference>
<evidence type="ECO:0000313" key="5">
    <source>
        <dbReference type="EMBL" id="GAA5507928.1"/>
    </source>
</evidence>
<dbReference type="InterPro" id="IPR017850">
    <property type="entry name" value="Alkaline_phosphatase_core_sf"/>
</dbReference>
<dbReference type="SUPFAM" id="SSF53649">
    <property type="entry name" value="Alkaline phosphatase-like"/>
    <property type="match status" value="1"/>
</dbReference>
<evidence type="ECO:0000259" key="4">
    <source>
        <dbReference type="Pfam" id="PF00884"/>
    </source>
</evidence>
<dbReference type="EMBL" id="BAABRO010000007">
    <property type="protein sequence ID" value="GAA5507928.1"/>
    <property type="molecule type" value="Genomic_DNA"/>
</dbReference>
<dbReference type="InterPro" id="IPR000917">
    <property type="entry name" value="Sulfatase_N"/>
</dbReference>
<dbReference type="Gene3D" id="3.40.720.10">
    <property type="entry name" value="Alkaline Phosphatase, subunit A"/>
    <property type="match status" value="1"/>
</dbReference>
<dbReference type="Proteomes" id="UP001416858">
    <property type="component" value="Unassembled WGS sequence"/>
</dbReference>
<evidence type="ECO:0000256" key="2">
    <source>
        <dbReference type="ARBA" id="ARBA00022801"/>
    </source>
</evidence>
<sequence length="682" mass="76477">MTNLLKITTWCMGFICIVSVRPCIADERPNIVVMMVDDLGFSDIGCYGSEIETPNLDALARNGARFSQFYNTAKCHSSRVCLLSGQYCIAAGDTSLSHAVTSAEVLGDAGYFTAMTGKWHLDQQPTDFGFQRYFGHLSGACNYFSGDNTFRLNGEPWQVPSDGFYTTVANVDYGLKFLDEARTTGKPWYLYVAFNAPHAPLHALPEDYKKYQGQYDQGWDAVRDARIAKQKRLGVLPESLEPSPRPEHIPAWNDLEQWKRDYEANRMTTLAAMIDRVDQEVGRLVADLKKNNELENTFILFVSDNGACPYDRKPARLDVEPTSANVSFGDSTGWAWARNSPFRYYKQNQFEGGISTPAIVHWPAGLKLDSDSIIKQPAHLIDVLPTLADLAETEIPESRQGRTLRPVSGVSLEPLLRGEPLESRPPIHLMFADDRGLRDGDWKLVSFQREAWELYNVAEDRCELNNLADQQPERLNQMIAMWHEMAENVVHAPAKARAPVKEASLPHRHREWTNFDADTPEQYQKKKPTNAGSNKKGKSANSHPANHIRARKNTKLNIAGNELRLQFTGEDPGIAIDLRNKQLPNGPYQITFKLRARSETQGNPSGEVFYTTDAKTTLPNGSNIRFATESSDAWQWVQIPIAVSKRIHQLRIDIGDGPGTATIADLQLLGEDGKTLLSWPQP</sequence>
<dbReference type="PANTHER" id="PTHR42693">
    <property type="entry name" value="ARYLSULFATASE FAMILY MEMBER"/>
    <property type="match status" value="1"/>
</dbReference>
<dbReference type="CDD" id="cd16025">
    <property type="entry name" value="PAS_like"/>
    <property type="match status" value="1"/>
</dbReference>
<comment type="similarity">
    <text evidence="1">Belongs to the sulfatase family.</text>
</comment>